<keyword evidence="3" id="KW-0472">Membrane</keyword>
<protein>
    <submittedName>
        <fullName evidence="4">Uncharacterized protein</fullName>
    </submittedName>
</protein>
<dbReference type="PANTHER" id="PTHR39068:SF2">
    <property type="entry name" value="MIP24391P"/>
    <property type="match status" value="1"/>
</dbReference>
<gene>
    <name evidence="4" type="ORF">PHYEVI_LOCUS10351</name>
</gene>
<keyword evidence="5" id="KW-1185">Reference proteome</keyword>
<keyword evidence="3" id="KW-0812">Transmembrane</keyword>
<evidence type="ECO:0000256" key="2">
    <source>
        <dbReference type="ARBA" id="ARBA00022737"/>
    </source>
</evidence>
<evidence type="ECO:0000313" key="4">
    <source>
        <dbReference type="EMBL" id="CAG9864094.1"/>
    </source>
</evidence>
<evidence type="ECO:0000256" key="1">
    <source>
        <dbReference type="ARBA" id="ARBA00022460"/>
    </source>
</evidence>
<dbReference type="InterPro" id="IPR022727">
    <property type="entry name" value="Cuticle_C1"/>
</dbReference>
<dbReference type="Pfam" id="PF11018">
    <property type="entry name" value="Cuticle_3"/>
    <property type="match status" value="1"/>
</dbReference>
<evidence type="ECO:0000256" key="3">
    <source>
        <dbReference type="SAM" id="Phobius"/>
    </source>
</evidence>
<reference evidence="4" key="1">
    <citation type="submission" date="2022-01" db="EMBL/GenBank/DDBJ databases">
        <authorList>
            <person name="King R."/>
        </authorList>
    </citation>
    <scope>NUCLEOTIDE SEQUENCE</scope>
</reference>
<dbReference type="EMBL" id="OU900100">
    <property type="protein sequence ID" value="CAG9864094.1"/>
    <property type="molecule type" value="Genomic_DNA"/>
</dbReference>
<keyword evidence="2" id="KW-0677">Repeat</keyword>
<organism evidence="4 5">
    <name type="scientific">Phyllotreta striolata</name>
    <name type="common">Striped flea beetle</name>
    <name type="synonym">Crioceris striolata</name>
    <dbReference type="NCBI Taxonomy" id="444603"/>
    <lineage>
        <taxon>Eukaryota</taxon>
        <taxon>Metazoa</taxon>
        <taxon>Ecdysozoa</taxon>
        <taxon>Arthropoda</taxon>
        <taxon>Hexapoda</taxon>
        <taxon>Insecta</taxon>
        <taxon>Pterygota</taxon>
        <taxon>Neoptera</taxon>
        <taxon>Endopterygota</taxon>
        <taxon>Coleoptera</taxon>
        <taxon>Polyphaga</taxon>
        <taxon>Cucujiformia</taxon>
        <taxon>Chrysomeloidea</taxon>
        <taxon>Chrysomelidae</taxon>
        <taxon>Galerucinae</taxon>
        <taxon>Alticini</taxon>
        <taxon>Phyllotreta</taxon>
    </lineage>
</organism>
<accession>A0A9N9TZ22</accession>
<dbReference type="PANTHER" id="PTHR39068">
    <property type="entry name" value="LARVAL/PUPAL CUTICLE PROTEIN H1C-LIKE PROTEIN-RELATED"/>
    <property type="match status" value="1"/>
</dbReference>
<proteinExistence type="predicted"/>
<keyword evidence="1" id="KW-0193">Cuticle</keyword>
<name>A0A9N9TZ22_PHYSR</name>
<evidence type="ECO:0000313" key="5">
    <source>
        <dbReference type="Proteomes" id="UP001153712"/>
    </source>
</evidence>
<keyword evidence="3" id="KW-1133">Transmembrane helix</keyword>
<dbReference type="GO" id="GO:0042302">
    <property type="term" value="F:structural constituent of cuticle"/>
    <property type="evidence" value="ECO:0007669"/>
    <property type="project" value="UniProtKB-KW"/>
</dbReference>
<dbReference type="AlphaFoldDB" id="A0A9N9TZ22"/>
<sequence length="296" mass="30786">MHSPAFDQRRFQRCICNRQKYHALTQTFNIHRESGSHSALRPVQKFRNTPIRYKNPTIQPDQHQSSDINQTMPFKLLVIAAALACANAGFIGAPVAYSAAPDVSGAYIHHAPVAYAAPQVAVHAPAYGSTHQSVERSLGGAQSVSHYSKAIDSAFSSVRKYDTRITNDALTYAPAPAVTYSSGPLLAKAVAPAVTYSSGPLLAKAVAPAVAYSSGPLLAKAVAPAVAYSSGPLLAKAVAPAVAYSSGPLLAKAVAPAVAYPSGPLLAKAVAPAVAYSPATVVAHTSFSGFGTAYEW</sequence>
<dbReference type="Proteomes" id="UP001153712">
    <property type="component" value="Chromosome 7"/>
</dbReference>
<dbReference type="OrthoDB" id="6629390at2759"/>
<feature type="transmembrane region" description="Helical" evidence="3">
    <location>
        <begin position="76"/>
        <end position="97"/>
    </location>
</feature>